<dbReference type="PRINTS" id="PR00368">
    <property type="entry name" value="FADPNR"/>
</dbReference>
<keyword evidence="1" id="KW-0560">Oxidoreductase</keyword>
<feature type="non-terminal residue" evidence="3">
    <location>
        <position position="257"/>
    </location>
</feature>
<dbReference type="PANTHER" id="PTHR42949">
    <property type="entry name" value="ANAEROBIC GLYCEROL-3-PHOSPHATE DEHYDROGENASE SUBUNIT B"/>
    <property type="match status" value="1"/>
</dbReference>
<comment type="caution">
    <text evidence="3">The sequence shown here is derived from an EMBL/GenBank/DDBJ whole genome shotgun (WGS) entry which is preliminary data.</text>
</comment>
<organism evidence="3">
    <name type="scientific">marine sediment metagenome</name>
    <dbReference type="NCBI Taxonomy" id="412755"/>
    <lineage>
        <taxon>unclassified sequences</taxon>
        <taxon>metagenomes</taxon>
        <taxon>ecological metagenomes</taxon>
    </lineage>
</organism>
<dbReference type="InterPro" id="IPR023753">
    <property type="entry name" value="FAD/NAD-binding_dom"/>
</dbReference>
<accession>X0W221</accession>
<protein>
    <recommendedName>
        <fullName evidence="2">FAD/NAD(P)-binding domain-containing protein</fullName>
    </recommendedName>
</protein>
<dbReference type="Pfam" id="PF07992">
    <property type="entry name" value="Pyr_redox_2"/>
    <property type="match status" value="1"/>
</dbReference>
<dbReference type="PANTHER" id="PTHR42949:SF3">
    <property type="entry name" value="ANAEROBIC GLYCEROL-3-PHOSPHATE DEHYDROGENASE SUBUNIT B"/>
    <property type="match status" value="1"/>
</dbReference>
<dbReference type="AlphaFoldDB" id="X0W221"/>
<dbReference type="EMBL" id="BARS01037286">
    <property type="protein sequence ID" value="GAG24580.1"/>
    <property type="molecule type" value="Genomic_DNA"/>
</dbReference>
<dbReference type="SUPFAM" id="SSF51905">
    <property type="entry name" value="FAD/NAD(P)-binding domain"/>
    <property type="match status" value="1"/>
</dbReference>
<proteinExistence type="predicted"/>
<dbReference type="InterPro" id="IPR036188">
    <property type="entry name" value="FAD/NAD-bd_sf"/>
</dbReference>
<evidence type="ECO:0000259" key="2">
    <source>
        <dbReference type="Pfam" id="PF07992"/>
    </source>
</evidence>
<evidence type="ECO:0000313" key="3">
    <source>
        <dbReference type="EMBL" id="GAG24580.1"/>
    </source>
</evidence>
<dbReference type="PRINTS" id="PR00411">
    <property type="entry name" value="PNDRDTASEI"/>
</dbReference>
<dbReference type="Gene3D" id="3.50.50.60">
    <property type="entry name" value="FAD/NAD(P)-binding domain"/>
    <property type="match status" value="2"/>
</dbReference>
<dbReference type="GO" id="GO:0016491">
    <property type="term" value="F:oxidoreductase activity"/>
    <property type="evidence" value="ECO:0007669"/>
    <property type="project" value="UniProtKB-KW"/>
</dbReference>
<reference evidence="3" key="1">
    <citation type="journal article" date="2014" name="Front. Microbiol.">
        <title>High frequency of phylogenetically diverse reductive dehalogenase-homologous genes in deep subseafloor sedimentary metagenomes.</title>
        <authorList>
            <person name="Kawai M."/>
            <person name="Futagami T."/>
            <person name="Toyoda A."/>
            <person name="Takaki Y."/>
            <person name="Nishi S."/>
            <person name="Hori S."/>
            <person name="Arai W."/>
            <person name="Tsubouchi T."/>
            <person name="Morono Y."/>
            <person name="Uchiyama I."/>
            <person name="Ito T."/>
            <person name="Fujiyama A."/>
            <person name="Inagaki F."/>
            <person name="Takami H."/>
        </authorList>
    </citation>
    <scope>NUCLEOTIDE SEQUENCE</scope>
    <source>
        <strain evidence="3">Expedition CK06-06</strain>
    </source>
</reference>
<feature type="non-terminal residue" evidence="3">
    <location>
        <position position="1"/>
    </location>
</feature>
<gene>
    <name evidence="3" type="ORF">S01H1_57184</name>
</gene>
<evidence type="ECO:0000256" key="1">
    <source>
        <dbReference type="ARBA" id="ARBA00023002"/>
    </source>
</evidence>
<sequence length="257" mass="26873">GLPVKSCMTPLAEAMKVESVEGLPKLPGDDAEPQIHLVEIKEVDVLIIGAGPAGLAAAVELGKLGVETLIIDDKNRTGGKLVLQTHKFFGSVEDSYAGTRGFEIAAILEEEINKLESVDIRLNTTAVGVFSDKIIGAVKGVRGSRYRQIKPKKLLIATGAREKMLSFPGNTLPGVYGAGAFQTLVNRDLVKSSEKVLIVGGGNVGLIAGYHAIQAGIEVVALIEALPQVGGYKVHADKLKRLGVPILTGHTVVAAGG</sequence>
<feature type="domain" description="FAD/NAD(P)-binding" evidence="2">
    <location>
        <begin position="44"/>
        <end position="254"/>
    </location>
</feature>
<dbReference type="InterPro" id="IPR051691">
    <property type="entry name" value="Metab_Enz_Cyan_OpOx_G3PDH"/>
</dbReference>
<name>X0W221_9ZZZZ</name>